<dbReference type="NCBIfam" id="TIGR00945">
    <property type="entry name" value="tatC"/>
    <property type="match status" value="1"/>
</dbReference>
<dbReference type="GO" id="GO:0009977">
    <property type="term" value="F:proton motive force dependent protein transmembrane transporter activity"/>
    <property type="evidence" value="ECO:0007669"/>
    <property type="project" value="TreeGrafter"/>
</dbReference>
<dbReference type="PRINTS" id="PR01840">
    <property type="entry name" value="TATCFAMILY"/>
</dbReference>
<evidence type="ECO:0000256" key="1">
    <source>
        <dbReference type="ARBA" id="ARBA00004141"/>
    </source>
</evidence>
<keyword evidence="3 5" id="KW-1133">Transmembrane helix</keyword>
<evidence type="ECO:0000313" key="7">
    <source>
        <dbReference type="Proteomes" id="UP000501648"/>
    </source>
</evidence>
<gene>
    <name evidence="5 6" type="primary">tatC</name>
    <name evidence="6" type="ORF">C798_23355</name>
</gene>
<proteinExistence type="inferred from homology"/>
<sequence length="257" mass="27862">MAEENTQAEDTFISHLIELRSRIVKAAAVVLVVFLCLMPFAAHIFDVLAAPMIHALPAGSKMIATGVITPFLIPIKVTMLVAVLIALPWVLYQLWAFVAPGLYAHEKRLIAPLVISSTVLFVTGVAFCYFFVFGVVFPFINNFAPKSVSVAPDIDSYVDFVLTMFVAFGVTFEVPVIVIVLVRMGLVPLAKLKQIRPYVIVGAFIVAAVVTPPDVMSQLMLAVPLVLLYEIGLLVAPIFERATRAPDAEPSSSASSD</sequence>
<feature type="transmembrane region" description="Helical" evidence="5">
    <location>
        <begin position="73"/>
        <end position="98"/>
    </location>
</feature>
<dbReference type="AlphaFoldDB" id="A0A6M3ZWX9"/>
<keyword evidence="5" id="KW-1003">Cell membrane</keyword>
<keyword evidence="5" id="KW-0811">Translocation</keyword>
<keyword evidence="4 5" id="KW-0472">Membrane</keyword>
<dbReference type="Pfam" id="PF00902">
    <property type="entry name" value="TatC"/>
    <property type="match status" value="1"/>
</dbReference>
<dbReference type="GO" id="GO:0065002">
    <property type="term" value="P:intracellular protein transmembrane transport"/>
    <property type="evidence" value="ECO:0007669"/>
    <property type="project" value="TreeGrafter"/>
</dbReference>
<feature type="transmembrane region" description="Helical" evidence="5">
    <location>
        <begin position="110"/>
        <end position="140"/>
    </location>
</feature>
<feature type="transmembrane region" description="Helical" evidence="5">
    <location>
        <begin position="219"/>
        <end position="239"/>
    </location>
</feature>
<dbReference type="EMBL" id="CP008956">
    <property type="protein sequence ID" value="QJQ03056.1"/>
    <property type="molecule type" value="Genomic_DNA"/>
</dbReference>
<dbReference type="Proteomes" id="UP000501648">
    <property type="component" value="Chromosome"/>
</dbReference>
<comment type="subcellular location">
    <subcellularLocation>
        <location evidence="5">Cell membrane</location>
        <topology evidence="5">Multi-pass membrane protein</topology>
    </subcellularLocation>
    <subcellularLocation>
        <location evidence="1">Membrane</location>
        <topology evidence="1">Multi-pass membrane protein</topology>
    </subcellularLocation>
</comment>
<evidence type="ECO:0000256" key="5">
    <source>
        <dbReference type="HAMAP-Rule" id="MF_00902"/>
    </source>
</evidence>
<keyword evidence="5" id="KW-0813">Transport</keyword>
<comment type="subunit">
    <text evidence="5">The Tat system comprises two distinct complexes: a TatABC complex, containing multiple copies of TatA, TatB and TatC subunits, and a separate TatA complex, containing only TatA subunits. Substrates initially bind to the TatABC complex, which probably triggers association of the separate TatA complex to form the active translocon.</text>
</comment>
<feature type="transmembrane region" description="Helical" evidence="5">
    <location>
        <begin position="195"/>
        <end position="213"/>
    </location>
</feature>
<name>A0A6M3ZWX9_9BURK</name>
<organism evidence="6 7">
    <name type="scientific">Herbaspirillum rubrisubalbicans Os34</name>
    <dbReference type="NCBI Taxonomy" id="1235827"/>
    <lineage>
        <taxon>Bacteria</taxon>
        <taxon>Pseudomonadati</taxon>
        <taxon>Pseudomonadota</taxon>
        <taxon>Betaproteobacteria</taxon>
        <taxon>Burkholderiales</taxon>
        <taxon>Oxalobacteraceae</taxon>
        <taxon>Herbaspirillum</taxon>
    </lineage>
</organism>
<keyword evidence="2 5" id="KW-0812">Transmembrane</keyword>
<protein>
    <recommendedName>
        <fullName evidence="5">Sec-independent protein translocase protein TatC</fullName>
    </recommendedName>
</protein>
<dbReference type="GO" id="GO:0033281">
    <property type="term" value="C:TAT protein transport complex"/>
    <property type="evidence" value="ECO:0007669"/>
    <property type="project" value="UniProtKB-UniRule"/>
</dbReference>
<feature type="transmembrane region" description="Helical" evidence="5">
    <location>
        <begin position="26"/>
        <end position="53"/>
    </location>
</feature>
<dbReference type="PANTHER" id="PTHR30371">
    <property type="entry name" value="SEC-INDEPENDENT PROTEIN TRANSLOCASE PROTEIN TATC"/>
    <property type="match status" value="1"/>
</dbReference>
<dbReference type="PANTHER" id="PTHR30371:SF0">
    <property type="entry name" value="SEC-INDEPENDENT PROTEIN TRANSLOCASE PROTEIN TATC, CHLOROPLASTIC-RELATED"/>
    <property type="match status" value="1"/>
</dbReference>
<dbReference type="InterPro" id="IPR002033">
    <property type="entry name" value="TatC"/>
</dbReference>
<dbReference type="RefSeq" id="WP_017453782.1">
    <property type="nucleotide sequence ID" value="NZ_CP008956.1"/>
</dbReference>
<dbReference type="GO" id="GO:0043953">
    <property type="term" value="P:protein transport by the Tat complex"/>
    <property type="evidence" value="ECO:0007669"/>
    <property type="project" value="UniProtKB-UniRule"/>
</dbReference>
<feature type="transmembrane region" description="Helical" evidence="5">
    <location>
        <begin position="160"/>
        <end position="183"/>
    </location>
</feature>
<accession>A0A6M3ZWX9</accession>
<dbReference type="HAMAP" id="MF_00902">
    <property type="entry name" value="TatC"/>
    <property type="match status" value="1"/>
</dbReference>
<evidence type="ECO:0000256" key="4">
    <source>
        <dbReference type="ARBA" id="ARBA00023136"/>
    </source>
</evidence>
<comment type="similarity">
    <text evidence="5">Belongs to the TatC family.</text>
</comment>
<evidence type="ECO:0000313" key="6">
    <source>
        <dbReference type="EMBL" id="QJQ03056.1"/>
    </source>
</evidence>
<evidence type="ECO:0000256" key="3">
    <source>
        <dbReference type="ARBA" id="ARBA00022989"/>
    </source>
</evidence>
<evidence type="ECO:0000256" key="2">
    <source>
        <dbReference type="ARBA" id="ARBA00022692"/>
    </source>
</evidence>
<comment type="function">
    <text evidence="5">Part of the twin-arginine translocation (Tat) system that transports large folded proteins containing a characteristic twin-arginine motif in their signal peptide across membranes. Together with TatB, TatC is part of a receptor directly interacting with Tat signal peptides.</text>
</comment>
<reference evidence="6 7" key="1">
    <citation type="journal article" date="2012" name="J. Bacteriol.">
        <title>Genome sequence of the pathogenic Herbaspirillum seropedicae strain Os34, isolated from rice roots.</title>
        <authorList>
            <person name="Ye W."/>
            <person name="Ye S."/>
            <person name="Liu J."/>
            <person name="Chang S."/>
            <person name="Chen M."/>
            <person name="Zhu B."/>
            <person name="Guo L."/>
            <person name="An Q."/>
        </authorList>
    </citation>
    <scope>NUCLEOTIDE SEQUENCE [LARGE SCALE GENOMIC DNA]</scope>
    <source>
        <strain evidence="6 7">Os34</strain>
    </source>
</reference>
<keyword evidence="5" id="KW-0653">Protein transport</keyword>